<dbReference type="AlphaFoldDB" id="A0A1V6N375"/>
<sequence length="79" mass="9174">MDINNEVIKILQNNNIKPILSGDPRFLATIRIYEDENIEKVLNELKTLFGNFKNYSINSSHIDPCCSPSFEEIRFKITL</sequence>
<dbReference type="EMBL" id="JXMW01000005">
    <property type="protein sequence ID" value="OQD59160.1"/>
    <property type="molecule type" value="Genomic_DNA"/>
</dbReference>
<dbReference type="RefSeq" id="WP_080459850.1">
    <property type="nucleotide sequence ID" value="NZ_BBET01000174.1"/>
</dbReference>
<dbReference type="Proteomes" id="UP000191661">
    <property type="component" value="Unassembled WGS sequence"/>
</dbReference>
<accession>A0A1V6N375</accession>
<proteinExistence type="predicted"/>
<name>A0A1V6N375_METAZ</name>
<dbReference type="OrthoDB" id="74340at2157"/>
<evidence type="ECO:0000313" key="2">
    <source>
        <dbReference type="Proteomes" id="UP000191661"/>
    </source>
</evidence>
<keyword evidence="2" id="KW-1185">Reference proteome</keyword>
<evidence type="ECO:0000313" key="1">
    <source>
        <dbReference type="EMBL" id="OQD59160.1"/>
    </source>
</evidence>
<reference evidence="1 2" key="1">
    <citation type="submission" date="2014-12" db="EMBL/GenBank/DDBJ databases">
        <title>Genome sequence of Methanobrevibacter arboriphilicus DH1, DSM1125.</title>
        <authorList>
            <person name="Poehlein A."/>
            <person name="Thauer R.K."/>
            <person name="Seedorf H."/>
            <person name="Daniel R."/>
        </authorList>
    </citation>
    <scope>NUCLEOTIDE SEQUENCE [LARGE SCALE GENOMIC DNA]</scope>
    <source>
        <strain evidence="1 2">DH1</strain>
    </source>
</reference>
<organism evidence="1 2">
    <name type="scientific">Methanobrevibacter arboriphilus JCM 13429 = DSM 1125</name>
    <dbReference type="NCBI Taxonomy" id="1300164"/>
    <lineage>
        <taxon>Archaea</taxon>
        <taxon>Methanobacteriati</taxon>
        <taxon>Methanobacteriota</taxon>
        <taxon>Methanomada group</taxon>
        <taxon>Methanobacteria</taxon>
        <taxon>Methanobacteriales</taxon>
        <taxon>Methanobacteriaceae</taxon>
        <taxon>Methanobrevibacter</taxon>
    </lineage>
</organism>
<comment type="caution">
    <text evidence="1">The sequence shown here is derived from an EMBL/GenBank/DDBJ whole genome shotgun (WGS) entry which is preliminary data.</text>
</comment>
<protein>
    <submittedName>
        <fullName evidence="1">Uncharacterized protein</fullName>
    </submittedName>
</protein>
<gene>
    <name evidence="1" type="ORF">MBBAR_5c00030</name>
</gene>